<feature type="domain" description="Alcohol dehydrogenase-like C-terminal" evidence="7">
    <location>
        <begin position="205"/>
        <end position="333"/>
    </location>
</feature>
<dbReference type="AlphaFoldDB" id="A0A177FLF7"/>
<keyword evidence="10" id="KW-1185">Reference proteome</keyword>
<dbReference type="GeneID" id="34596311"/>
<evidence type="ECO:0000313" key="9">
    <source>
        <dbReference type="EMBL" id="OAG44641.1"/>
    </source>
</evidence>
<keyword evidence="5" id="KW-0560">Oxidoreductase</keyword>
<sequence length="370" mass="39032">MAISADLPQSMKAVVFQQANGRLAVTEKPLPELAPGDLLVKVVAASLCASDIVPWQGFLGDPKGIVPGHEGVGIVVKGADYICKRGWFDATDSSLRNLVEEPVRGFKVGDRVGFVNAIRTCGSCAACLAGHGQCCENGKKNQGFHLDGFFAQYTVVDWQFTVKIPDSLPLEKLSPLFCAGITAYGAVKKVDAPGRGYLGVFGLGGVGTLVVRFAVALGYTVIGFDVSPTARSSASNYGATEVVDPSDLQSTKQAVEKITNGKGLDGAVVAVGSQAAYEGALETIGFGKTLVTVGVPHGPIQFNLLPMIQKMVVVKGTQTGCPLELREMLDVVQRHRIIPEVEISDLEAVPDLFAKLVEGKATTKLGVRMD</sequence>
<evidence type="ECO:0000256" key="4">
    <source>
        <dbReference type="ARBA" id="ARBA00022833"/>
    </source>
</evidence>
<evidence type="ECO:0000256" key="6">
    <source>
        <dbReference type="RuleBase" id="RU361277"/>
    </source>
</evidence>
<dbReference type="InterPro" id="IPR013154">
    <property type="entry name" value="ADH-like_N"/>
</dbReference>
<dbReference type="InterPro" id="IPR036291">
    <property type="entry name" value="NAD(P)-bd_dom_sf"/>
</dbReference>
<evidence type="ECO:0000256" key="2">
    <source>
        <dbReference type="ARBA" id="ARBA00008072"/>
    </source>
</evidence>
<dbReference type="PANTHER" id="PTHR42940:SF8">
    <property type="entry name" value="VACUOLAR PROTEIN SORTING-ASSOCIATED PROTEIN 11"/>
    <property type="match status" value="1"/>
</dbReference>
<evidence type="ECO:0000256" key="3">
    <source>
        <dbReference type="ARBA" id="ARBA00022723"/>
    </source>
</evidence>
<dbReference type="PANTHER" id="PTHR42940">
    <property type="entry name" value="ALCOHOL DEHYDROGENASE 1-RELATED"/>
    <property type="match status" value="1"/>
</dbReference>
<dbReference type="PROSITE" id="PS00065">
    <property type="entry name" value="D_2_HYDROXYACID_DH_1"/>
    <property type="match status" value="1"/>
</dbReference>
<dbReference type="Pfam" id="PF08240">
    <property type="entry name" value="ADH_N"/>
    <property type="match status" value="1"/>
</dbReference>
<dbReference type="RefSeq" id="XP_022516593.1">
    <property type="nucleotide sequence ID" value="XM_022651115.1"/>
</dbReference>
<dbReference type="OrthoDB" id="1560166at2759"/>
<dbReference type="Proteomes" id="UP000077002">
    <property type="component" value="Unassembled WGS sequence"/>
</dbReference>
<dbReference type="InterPro" id="IPR013149">
    <property type="entry name" value="ADH-like_C"/>
</dbReference>
<dbReference type="GO" id="GO:0008270">
    <property type="term" value="F:zinc ion binding"/>
    <property type="evidence" value="ECO:0007669"/>
    <property type="project" value="InterPro"/>
</dbReference>
<dbReference type="GO" id="GO:0005737">
    <property type="term" value="C:cytoplasm"/>
    <property type="evidence" value="ECO:0007669"/>
    <property type="project" value="TreeGrafter"/>
</dbReference>
<accession>A0A177FLF7</accession>
<keyword evidence="3 6" id="KW-0479">Metal-binding</keyword>
<reference evidence="9 10" key="1">
    <citation type="submission" date="2016-03" db="EMBL/GenBank/DDBJ databases">
        <title>Draft genome sequence of the Fonsecaea monophora CBS 269.37.</title>
        <authorList>
            <person name="Bombassaro A."/>
            <person name="Vinicius W.A."/>
            <person name="De Hoog S."/>
            <person name="Sun J."/>
            <person name="Souza E.M."/>
            <person name="Raittz R.T."/>
            <person name="Costa F."/>
            <person name="Leao A.C."/>
            <person name="Tadra-Sfeir M.Z."/>
            <person name="Baura V."/>
            <person name="Balsanelli E."/>
            <person name="Pedrosa F.O."/>
            <person name="Moreno L.F."/>
            <person name="Steffens M.B."/>
            <person name="Xi L."/>
            <person name="Bocca A.L."/>
            <person name="Felipe M.S."/>
            <person name="Teixeira M."/>
            <person name="Telles Filho F.Q."/>
            <person name="Azevedo C.M."/>
            <person name="Gomes R."/>
            <person name="Vicente V.A."/>
        </authorList>
    </citation>
    <scope>NUCLEOTIDE SEQUENCE [LARGE SCALE GENOMIC DNA]</scope>
    <source>
        <strain evidence="9 10">CBS 269.37</strain>
    </source>
</reference>
<evidence type="ECO:0000259" key="7">
    <source>
        <dbReference type="Pfam" id="PF00107"/>
    </source>
</evidence>
<dbReference type="InterPro" id="IPR002328">
    <property type="entry name" value="ADH_Zn_CS"/>
</dbReference>
<dbReference type="Gene3D" id="3.90.180.10">
    <property type="entry name" value="Medium-chain alcohol dehydrogenases, catalytic domain"/>
    <property type="match status" value="1"/>
</dbReference>
<evidence type="ECO:0000256" key="5">
    <source>
        <dbReference type="ARBA" id="ARBA00023002"/>
    </source>
</evidence>
<dbReference type="PROSITE" id="PS00059">
    <property type="entry name" value="ADH_ZINC"/>
    <property type="match status" value="1"/>
</dbReference>
<feature type="domain" description="Alcohol dehydrogenase-like N-terminal" evidence="8">
    <location>
        <begin position="35"/>
        <end position="166"/>
    </location>
</feature>
<dbReference type="EMBL" id="LVKK01000004">
    <property type="protein sequence ID" value="OAG44641.1"/>
    <property type="molecule type" value="Genomic_DNA"/>
</dbReference>
<comment type="similarity">
    <text evidence="2 6">Belongs to the zinc-containing alcohol dehydrogenase family.</text>
</comment>
<dbReference type="InterPro" id="IPR011032">
    <property type="entry name" value="GroES-like_sf"/>
</dbReference>
<comment type="cofactor">
    <cofactor evidence="1 6">
        <name>Zn(2+)</name>
        <dbReference type="ChEBI" id="CHEBI:29105"/>
    </cofactor>
</comment>
<name>A0A177FLF7_9EURO</name>
<evidence type="ECO:0000256" key="1">
    <source>
        <dbReference type="ARBA" id="ARBA00001947"/>
    </source>
</evidence>
<protein>
    <recommendedName>
        <fullName evidence="11">Enoyl reductase (ER) domain-containing protein</fullName>
    </recommendedName>
</protein>
<dbReference type="SUPFAM" id="SSF50129">
    <property type="entry name" value="GroES-like"/>
    <property type="match status" value="1"/>
</dbReference>
<evidence type="ECO:0000259" key="8">
    <source>
        <dbReference type="Pfam" id="PF08240"/>
    </source>
</evidence>
<dbReference type="GO" id="GO:0004022">
    <property type="term" value="F:alcohol dehydrogenase (NAD+) activity"/>
    <property type="evidence" value="ECO:0007669"/>
    <property type="project" value="TreeGrafter"/>
</dbReference>
<dbReference type="Gene3D" id="3.40.50.720">
    <property type="entry name" value="NAD(P)-binding Rossmann-like Domain"/>
    <property type="match status" value="1"/>
</dbReference>
<gene>
    <name evidence="9" type="ORF">AYO21_01131</name>
</gene>
<proteinExistence type="inferred from homology"/>
<comment type="caution">
    <text evidence="9">The sequence shown here is derived from an EMBL/GenBank/DDBJ whole genome shotgun (WGS) entry which is preliminary data.</text>
</comment>
<organism evidence="9 10">
    <name type="scientific">Fonsecaea monophora</name>
    <dbReference type="NCBI Taxonomy" id="254056"/>
    <lineage>
        <taxon>Eukaryota</taxon>
        <taxon>Fungi</taxon>
        <taxon>Dikarya</taxon>
        <taxon>Ascomycota</taxon>
        <taxon>Pezizomycotina</taxon>
        <taxon>Eurotiomycetes</taxon>
        <taxon>Chaetothyriomycetidae</taxon>
        <taxon>Chaetothyriales</taxon>
        <taxon>Herpotrichiellaceae</taxon>
        <taxon>Fonsecaea</taxon>
    </lineage>
</organism>
<evidence type="ECO:0008006" key="11">
    <source>
        <dbReference type="Google" id="ProtNLM"/>
    </source>
</evidence>
<evidence type="ECO:0000313" key="10">
    <source>
        <dbReference type="Proteomes" id="UP000077002"/>
    </source>
</evidence>
<dbReference type="Pfam" id="PF00107">
    <property type="entry name" value="ADH_zinc_N"/>
    <property type="match status" value="1"/>
</dbReference>
<dbReference type="SUPFAM" id="SSF51735">
    <property type="entry name" value="NAD(P)-binding Rossmann-fold domains"/>
    <property type="match status" value="1"/>
</dbReference>
<keyword evidence="4 6" id="KW-0862">Zinc</keyword>
<dbReference type="InterPro" id="IPR029752">
    <property type="entry name" value="D-isomer_DH_CS1"/>
</dbReference>